<keyword evidence="2" id="KW-1185">Reference proteome</keyword>
<proteinExistence type="predicted"/>
<sequence length="201" mass="22907">MQAWAVTKSSWWDSWISSLDERTQDEAIMLRKQLRQLGVEHPDEWVRSEISENQAQVARYRLLRGLWSAEINSWRDKVDTWIANTRRELNRRPTGPFSDGGKALLRLVDELGATQEEIGALARMIAYETVFGVLYQLDDSDITEDDITIPVDLLNELPSWALIEVRGEDGEPTGRTIQGLHESLLSMDPSGRDGRPATRSE</sequence>
<protein>
    <submittedName>
        <fullName evidence="1">Uncharacterized protein</fullName>
    </submittedName>
</protein>
<accession>A0A8J3PT49</accession>
<organism evidence="1 2">
    <name type="scientific">Planotetraspora kaengkrachanensis</name>
    <dbReference type="NCBI Taxonomy" id="575193"/>
    <lineage>
        <taxon>Bacteria</taxon>
        <taxon>Bacillati</taxon>
        <taxon>Actinomycetota</taxon>
        <taxon>Actinomycetes</taxon>
        <taxon>Streptosporangiales</taxon>
        <taxon>Streptosporangiaceae</taxon>
        <taxon>Planotetraspora</taxon>
    </lineage>
</organism>
<dbReference type="Proteomes" id="UP000630097">
    <property type="component" value="Unassembled WGS sequence"/>
</dbReference>
<evidence type="ECO:0000313" key="2">
    <source>
        <dbReference type="Proteomes" id="UP000630097"/>
    </source>
</evidence>
<gene>
    <name evidence="1" type="ORF">Pka01_34860</name>
</gene>
<reference evidence="1 2" key="1">
    <citation type="submission" date="2021-01" db="EMBL/GenBank/DDBJ databases">
        <title>Whole genome shotgun sequence of Planotetraspora kaengkrachanensis NBRC 104272.</title>
        <authorList>
            <person name="Komaki H."/>
            <person name="Tamura T."/>
        </authorList>
    </citation>
    <scope>NUCLEOTIDE SEQUENCE [LARGE SCALE GENOMIC DNA]</scope>
    <source>
        <strain evidence="1 2">NBRC 104272</strain>
    </source>
</reference>
<dbReference type="AlphaFoldDB" id="A0A8J3PT49"/>
<evidence type="ECO:0000313" key="1">
    <source>
        <dbReference type="EMBL" id="GIG80359.1"/>
    </source>
</evidence>
<comment type="caution">
    <text evidence="1">The sequence shown here is derived from an EMBL/GenBank/DDBJ whole genome shotgun (WGS) entry which is preliminary data.</text>
</comment>
<name>A0A8J3PT49_9ACTN</name>
<dbReference type="EMBL" id="BONV01000014">
    <property type="protein sequence ID" value="GIG80359.1"/>
    <property type="molecule type" value="Genomic_DNA"/>
</dbReference>